<dbReference type="CDD" id="cd19075">
    <property type="entry name" value="AKR_AKR7A1-5"/>
    <property type="match status" value="1"/>
</dbReference>
<accession>A0ABR2UMY7</accession>
<keyword evidence="1" id="KW-0560">Oxidoreductase</keyword>
<dbReference type="InterPro" id="IPR023210">
    <property type="entry name" value="NADP_OxRdtase_dom"/>
</dbReference>
<evidence type="ECO:0000259" key="2">
    <source>
        <dbReference type="Pfam" id="PF00248"/>
    </source>
</evidence>
<dbReference type="PANTHER" id="PTHR43364">
    <property type="entry name" value="NADH-SPECIFIC METHYLGLYOXAL REDUCTASE-RELATED"/>
    <property type="match status" value="1"/>
</dbReference>
<dbReference type="InterPro" id="IPR036812">
    <property type="entry name" value="NAD(P)_OxRdtase_dom_sf"/>
</dbReference>
<dbReference type="Gene3D" id="3.20.20.100">
    <property type="entry name" value="NADP-dependent oxidoreductase domain"/>
    <property type="match status" value="1"/>
</dbReference>
<name>A0ABR2UMY7_9PEZI</name>
<evidence type="ECO:0000313" key="4">
    <source>
        <dbReference type="Proteomes" id="UP001408356"/>
    </source>
</evidence>
<keyword evidence="4" id="KW-1185">Reference proteome</keyword>
<dbReference type="Proteomes" id="UP001408356">
    <property type="component" value="Unassembled WGS sequence"/>
</dbReference>
<comment type="caution">
    <text evidence="3">The sequence shown here is derived from an EMBL/GenBank/DDBJ whole genome shotgun (WGS) entry which is preliminary data.</text>
</comment>
<proteinExistence type="predicted"/>
<evidence type="ECO:0000256" key="1">
    <source>
        <dbReference type="ARBA" id="ARBA00023002"/>
    </source>
</evidence>
<dbReference type="InterPro" id="IPR020471">
    <property type="entry name" value="AKR"/>
</dbReference>
<dbReference type="InterPro" id="IPR050523">
    <property type="entry name" value="AKR_Detox_Biosynth"/>
</dbReference>
<protein>
    <submittedName>
        <fullName evidence="3">NADP-dependent oxidoreductase domain-containing protein</fullName>
    </submittedName>
</protein>
<dbReference type="PRINTS" id="PR00069">
    <property type="entry name" value="ALDKETRDTASE"/>
</dbReference>
<dbReference type="SUPFAM" id="SSF51430">
    <property type="entry name" value="NAD(P)-linked oxidoreductase"/>
    <property type="match status" value="1"/>
</dbReference>
<dbReference type="Pfam" id="PF00248">
    <property type="entry name" value="Aldo_ket_red"/>
    <property type="match status" value="1"/>
</dbReference>
<reference evidence="3 4" key="1">
    <citation type="journal article" date="2024" name="J. Plant Pathol.">
        <title>Sequence and assembly of the genome of Seiridium unicorne, isolate CBS 538.82, causal agent of cypress canker disease.</title>
        <authorList>
            <person name="Scali E."/>
            <person name="Rocca G.D."/>
            <person name="Danti R."/>
            <person name="Garbelotto M."/>
            <person name="Barberini S."/>
            <person name="Baroncelli R."/>
            <person name="Emiliani G."/>
        </authorList>
    </citation>
    <scope>NUCLEOTIDE SEQUENCE [LARGE SCALE GENOMIC DNA]</scope>
    <source>
        <strain evidence="3 4">BM-138-508</strain>
    </source>
</reference>
<sequence length="330" mass="35703">MDPVPLTWGCASVYTGGAYDTTATIEELFAVLHEVGITHLDSAQLYGDCEVLLGRANVAARHFTIDSKTPGGWVSGSLEPGKLKADFHTTLINLGVTKLDTFYIHGPDPTAPMEPALQALDDLHREGYFDRLGLSNFTAEEVAAVHQLCAKRGWLIPSVYQGSYSAFGRRQETELFPTLRKLGISFSAYSPLAGGFLARRNADELTGTDSGGRFAVDPNDPEGKKGGVGLYRELYSSRPKLVQALSTWASIADGAGCSCPAEMAYRWVVWDSALDADRGDRVTIGASRIGQLRKTAEWTSKGSLGAETCAKIDALWKEIEDASPLDNLHK</sequence>
<feature type="domain" description="NADP-dependent oxidoreductase" evidence="2">
    <location>
        <begin position="17"/>
        <end position="316"/>
    </location>
</feature>
<dbReference type="EMBL" id="JARVKF010000410">
    <property type="protein sequence ID" value="KAK9415997.1"/>
    <property type="molecule type" value="Genomic_DNA"/>
</dbReference>
<dbReference type="PANTHER" id="PTHR43364:SF4">
    <property type="entry name" value="NAD(P)-LINKED OXIDOREDUCTASE SUPERFAMILY PROTEIN"/>
    <property type="match status" value="1"/>
</dbReference>
<gene>
    <name evidence="3" type="ORF">SUNI508_09957</name>
</gene>
<evidence type="ECO:0000313" key="3">
    <source>
        <dbReference type="EMBL" id="KAK9415997.1"/>
    </source>
</evidence>
<organism evidence="3 4">
    <name type="scientific">Seiridium unicorne</name>
    <dbReference type="NCBI Taxonomy" id="138068"/>
    <lineage>
        <taxon>Eukaryota</taxon>
        <taxon>Fungi</taxon>
        <taxon>Dikarya</taxon>
        <taxon>Ascomycota</taxon>
        <taxon>Pezizomycotina</taxon>
        <taxon>Sordariomycetes</taxon>
        <taxon>Xylariomycetidae</taxon>
        <taxon>Amphisphaeriales</taxon>
        <taxon>Sporocadaceae</taxon>
        <taxon>Seiridium</taxon>
    </lineage>
</organism>